<dbReference type="PANTHER" id="PTHR44085">
    <property type="entry name" value="SEPIAPTERIN REDUCTASE"/>
    <property type="match status" value="1"/>
</dbReference>
<comment type="caution">
    <text evidence="5">The sequence shown here is derived from an EMBL/GenBank/DDBJ whole genome shotgun (WGS) entry which is preliminary data.</text>
</comment>
<organism evidence="5 6">
    <name type="scientific">Candidatus Kaiserbacteria bacterium GWA2_50_9</name>
    <dbReference type="NCBI Taxonomy" id="1798474"/>
    <lineage>
        <taxon>Bacteria</taxon>
        <taxon>Candidatus Kaiseribacteriota</taxon>
    </lineage>
</organism>
<evidence type="ECO:0000256" key="2">
    <source>
        <dbReference type="ARBA" id="ARBA00022490"/>
    </source>
</evidence>
<dbReference type="GO" id="GO:0005737">
    <property type="term" value="C:cytoplasm"/>
    <property type="evidence" value="ECO:0007669"/>
    <property type="project" value="UniProtKB-SubCell"/>
</dbReference>
<dbReference type="STRING" id="1798474.A2118_02605"/>
<evidence type="ECO:0000256" key="1">
    <source>
        <dbReference type="ARBA" id="ARBA00004496"/>
    </source>
</evidence>
<evidence type="ECO:0000313" key="6">
    <source>
        <dbReference type="Proteomes" id="UP000179014"/>
    </source>
</evidence>
<evidence type="ECO:0000256" key="4">
    <source>
        <dbReference type="ARBA" id="ARBA00023002"/>
    </source>
</evidence>
<dbReference type="PANTHER" id="PTHR44085:SF2">
    <property type="entry name" value="SEPIAPTERIN REDUCTASE"/>
    <property type="match status" value="1"/>
</dbReference>
<keyword evidence="4" id="KW-0560">Oxidoreductase</keyword>
<dbReference type="PRINTS" id="PR00081">
    <property type="entry name" value="GDHRDH"/>
</dbReference>
<dbReference type="InterPro" id="IPR036291">
    <property type="entry name" value="NAD(P)-bd_dom_sf"/>
</dbReference>
<dbReference type="Proteomes" id="UP000179014">
    <property type="component" value="Unassembled WGS sequence"/>
</dbReference>
<evidence type="ECO:0000313" key="5">
    <source>
        <dbReference type="EMBL" id="OGG39857.1"/>
    </source>
</evidence>
<protein>
    <recommendedName>
        <fullName evidence="7">Short-chain dehydrogenase</fullName>
    </recommendedName>
</protein>
<dbReference type="GO" id="GO:0004757">
    <property type="term" value="F:sepiapterin reductase (NADP+) activity"/>
    <property type="evidence" value="ECO:0007669"/>
    <property type="project" value="TreeGrafter"/>
</dbReference>
<accession>A0A1F6BTJ3</accession>
<keyword evidence="3" id="KW-0521">NADP</keyword>
<dbReference type="GO" id="GO:0006729">
    <property type="term" value="P:tetrahydrobiopterin biosynthetic process"/>
    <property type="evidence" value="ECO:0007669"/>
    <property type="project" value="TreeGrafter"/>
</dbReference>
<evidence type="ECO:0008006" key="7">
    <source>
        <dbReference type="Google" id="ProtNLM"/>
    </source>
</evidence>
<name>A0A1F6BTJ3_9BACT</name>
<gene>
    <name evidence="5" type="ORF">A2118_02605</name>
</gene>
<proteinExistence type="predicted"/>
<dbReference type="InterPro" id="IPR002347">
    <property type="entry name" value="SDR_fam"/>
</dbReference>
<dbReference type="SUPFAM" id="SSF51735">
    <property type="entry name" value="NAD(P)-binding Rossmann-fold domains"/>
    <property type="match status" value="1"/>
</dbReference>
<keyword evidence="2" id="KW-0963">Cytoplasm</keyword>
<dbReference type="AlphaFoldDB" id="A0A1F6BTJ3"/>
<evidence type="ECO:0000256" key="3">
    <source>
        <dbReference type="ARBA" id="ARBA00022857"/>
    </source>
</evidence>
<dbReference type="Gene3D" id="3.40.50.720">
    <property type="entry name" value="NAD(P)-binding Rossmann-like Domain"/>
    <property type="match status" value="1"/>
</dbReference>
<sequence>MSKKTIIITGVSSGLGKALFDVLRGTDVRLICISRTFLEYQTALASRDVVLLACDLSKPEEVSTLVQKLNSKLSSASDAVFINNAATIVPIGPIGQIDDAAITATTHTNFISPMRITNTLCGLKKVKKLTVIHVSTGAARIPLVGWSLYCATKAACKMFFAVLEEQYKGSKKVVVNQFDPGVIDTPMQKKIRQSSNRDFPRVEEFKTLQKTHQLSNPSTVARKLVKQYIHV</sequence>
<reference evidence="5 6" key="1">
    <citation type="journal article" date="2016" name="Nat. Commun.">
        <title>Thousands of microbial genomes shed light on interconnected biogeochemical processes in an aquifer system.</title>
        <authorList>
            <person name="Anantharaman K."/>
            <person name="Brown C.T."/>
            <person name="Hug L.A."/>
            <person name="Sharon I."/>
            <person name="Castelle C.J."/>
            <person name="Probst A.J."/>
            <person name="Thomas B.C."/>
            <person name="Singh A."/>
            <person name="Wilkins M.J."/>
            <person name="Karaoz U."/>
            <person name="Brodie E.L."/>
            <person name="Williams K.H."/>
            <person name="Hubbard S.S."/>
            <person name="Banfield J.F."/>
        </authorList>
    </citation>
    <scope>NUCLEOTIDE SEQUENCE [LARGE SCALE GENOMIC DNA]</scope>
</reference>
<comment type="subcellular location">
    <subcellularLocation>
        <location evidence="1">Cytoplasm</location>
    </subcellularLocation>
</comment>
<dbReference type="Pfam" id="PF00106">
    <property type="entry name" value="adh_short"/>
    <property type="match status" value="1"/>
</dbReference>
<dbReference type="InterPro" id="IPR051721">
    <property type="entry name" value="Biopterin_syn/organic_redct"/>
</dbReference>
<dbReference type="EMBL" id="MFKN01000039">
    <property type="protein sequence ID" value="OGG39857.1"/>
    <property type="molecule type" value="Genomic_DNA"/>
</dbReference>